<evidence type="ECO:0000256" key="2">
    <source>
        <dbReference type="SAM" id="SignalP"/>
    </source>
</evidence>
<dbReference type="PIRSF" id="PIRSF019271">
    <property type="entry name" value="Acid_Ptase_C"/>
    <property type="match status" value="1"/>
</dbReference>
<dbReference type="PANTHER" id="PTHR31284:SF10">
    <property type="entry name" value="ACID PHOSPHATASE-LIKE PROTEIN"/>
    <property type="match status" value="1"/>
</dbReference>
<gene>
    <name evidence="3" type="ORF">AS202_16460</name>
</gene>
<dbReference type="SUPFAM" id="SSF56784">
    <property type="entry name" value="HAD-like"/>
    <property type="match status" value="1"/>
</dbReference>
<dbReference type="AlphaFoldDB" id="A0AAI8C826"/>
<name>A0AAI8C826_9FLAO</name>
<dbReference type="GO" id="GO:0009279">
    <property type="term" value="C:cell outer membrane"/>
    <property type="evidence" value="ECO:0007669"/>
    <property type="project" value="InterPro"/>
</dbReference>
<protein>
    <submittedName>
        <fullName evidence="3">5'-nucleotidase</fullName>
    </submittedName>
</protein>
<dbReference type="EMBL" id="CP013690">
    <property type="protein sequence ID" value="ALU27640.1"/>
    <property type="molecule type" value="Genomic_DNA"/>
</dbReference>
<proteinExistence type="predicted"/>
<dbReference type="Pfam" id="PF03767">
    <property type="entry name" value="Acid_phosphat_B"/>
    <property type="match status" value="1"/>
</dbReference>
<dbReference type="RefSeq" id="WP_058699711.1">
    <property type="nucleotide sequence ID" value="NZ_CP013690.1"/>
</dbReference>
<reference evidence="3 4" key="1">
    <citation type="journal article" date="2016" name="J. Zhejiang Univ. Sci. B">
        <title>Antibiotic resistance mechanisms of Myroides sp.</title>
        <authorList>
            <person name="Hu S."/>
            <person name="Yuan S."/>
            <person name="Qu H."/>
            <person name="Jiang T."/>
            <person name="Zhou Y."/>
            <person name="Wang M."/>
            <person name="Ming D."/>
        </authorList>
    </citation>
    <scope>NUCLEOTIDE SEQUENCE [LARGE SCALE GENOMIC DNA]</scope>
    <source>
        <strain evidence="3 4">PR63039</strain>
    </source>
</reference>
<evidence type="ECO:0000256" key="1">
    <source>
        <dbReference type="ARBA" id="ARBA00022729"/>
    </source>
</evidence>
<dbReference type="InterPro" id="IPR005519">
    <property type="entry name" value="Acid_phosphat_B-like"/>
</dbReference>
<dbReference type="PANTHER" id="PTHR31284">
    <property type="entry name" value="ACID PHOSPHATASE-LIKE PROTEIN"/>
    <property type="match status" value="1"/>
</dbReference>
<dbReference type="KEGG" id="mod:AS202_16460"/>
<sequence>MLKRSFLITALAFTALTACKSVLQGTTTSSENALNNIEVNGKLYSAVFQQNAAEYQALAAQAFNIATLQLDRILTEQHNKPLAIVTDIDETFLDNSPYAVQMAREGKSYDQATWTEWTSKGEALPLLGSLEFFNYAKSKGVEVFYITNRNQNDKPGTMKNLVKYNYPYADDTHVIVRTAESSKEARRQKLSETHEIVMLLGDNLSDFSTLWDKKTQEERIENVRNNREQFGKKFIVLPNTGYGDWEAALFQYRKDLSKEDKDKIYDKSVKGFK</sequence>
<evidence type="ECO:0000313" key="3">
    <source>
        <dbReference type="EMBL" id="ALU27640.1"/>
    </source>
</evidence>
<dbReference type="Gene3D" id="3.40.50.1000">
    <property type="entry name" value="HAD superfamily/HAD-like"/>
    <property type="match status" value="1"/>
</dbReference>
<dbReference type="SFLD" id="SFLDG01125">
    <property type="entry name" value="C1.1:_Acid_Phosphatase_Like"/>
    <property type="match status" value="1"/>
</dbReference>
<feature type="signal peptide" evidence="2">
    <location>
        <begin position="1"/>
        <end position="20"/>
    </location>
</feature>
<dbReference type="NCBIfam" id="TIGR01533">
    <property type="entry name" value="lipo_e_P4"/>
    <property type="match status" value="1"/>
</dbReference>
<dbReference type="PROSITE" id="PS51257">
    <property type="entry name" value="PROKAR_LIPOPROTEIN"/>
    <property type="match status" value="1"/>
</dbReference>
<feature type="chain" id="PRO_5042481680" evidence="2">
    <location>
        <begin position="21"/>
        <end position="273"/>
    </location>
</feature>
<dbReference type="InterPro" id="IPR006423">
    <property type="entry name" value="Lipo_e_P4"/>
</dbReference>
<accession>A0AAI8C826</accession>
<evidence type="ECO:0000313" key="4">
    <source>
        <dbReference type="Proteomes" id="UP000069030"/>
    </source>
</evidence>
<dbReference type="Proteomes" id="UP000069030">
    <property type="component" value="Chromosome"/>
</dbReference>
<dbReference type="CDD" id="cd07534">
    <property type="entry name" value="HAD_CAP"/>
    <property type="match status" value="1"/>
</dbReference>
<keyword evidence="1 2" id="KW-0732">Signal</keyword>
<organism evidence="3 4">
    <name type="scientific">Myroides odoratimimus</name>
    <dbReference type="NCBI Taxonomy" id="76832"/>
    <lineage>
        <taxon>Bacteria</taxon>
        <taxon>Pseudomonadati</taxon>
        <taxon>Bacteroidota</taxon>
        <taxon>Flavobacteriia</taxon>
        <taxon>Flavobacteriales</taxon>
        <taxon>Flavobacteriaceae</taxon>
        <taxon>Myroides</taxon>
    </lineage>
</organism>
<dbReference type="InterPro" id="IPR036412">
    <property type="entry name" value="HAD-like_sf"/>
</dbReference>
<dbReference type="SFLD" id="SFLDS00003">
    <property type="entry name" value="Haloacid_Dehalogenase"/>
    <property type="match status" value="1"/>
</dbReference>
<dbReference type="InterPro" id="IPR023214">
    <property type="entry name" value="HAD_sf"/>
</dbReference>